<accession>A0AA37IZU5</accession>
<evidence type="ECO:0000313" key="1">
    <source>
        <dbReference type="EMBL" id="GJN64924.1"/>
    </source>
</evidence>
<sequence>MTEIFAPLFRHFSAIEELQKPYTLIYAMEPGDKACQLTVCRTGCNGCCDSLLLGQPPQRCYSLLRYLYENGVQPEVWRDIITEFYTPEDENGKGGVICER</sequence>
<comment type="caution">
    <text evidence="1">The sequence shown here is derived from an EMBL/GenBank/DDBJ whole genome shotgun (WGS) entry which is preliminary data.</text>
</comment>
<reference evidence="1" key="1">
    <citation type="journal article" date="2022" name="Int. J. Syst. Evol. Microbiol.">
        <title>Genome-based, phenotypic and chemotaxonomic classification of Faecalibacterium strains: proposal of three novel species Faecalibacterium duncaniae sp. nov., Faecalibacterium hattorii sp. nov. and Faecalibacterium gallinarum sp. nov. .</title>
        <authorList>
            <person name="Sakamoto M."/>
            <person name="Sakurai N."/>
            <person name="Tanno H."/>
            <person name="Iino T."/>
            <person name="Ohkuma M."/>
            <person name="Endo A."/>
        </authorList>
    </citation>
    <scope>NUCLEOTIDE SEQUENCE</scope>
    <source>
        <strain evidence="1">JCM 17207</strain>
    </source>
</reference>
<proteinExistence type="predicted"/>
<dbReference type="EMBL" id="BQKV01000053">
    <property type="protein sequence ID" value="GJN64924.1"/>
    <property type="molecule type" value="Genomic_DNA"/>
</dbReference>
<name>A0AA37IZU5_9FIRM</name>
<protein>
    <submittedName>
        <fullName evidence="1">Uncharacterized protein</fullName>
    </submittedName>
</protein>
<gene>
    <name evidence="1" type="ORF">JCM17207_15490</name>
</gene>
<evidence type="ECO:0000313" key="2">
    <source>
        <dbReference type="Proteomes" id="UP001055185"/>
    </source>
</evidence>
<dbReference type="RefSeq" id="WP_238317110.1">
    <property type="nucleotide sequence ID" value="NZ_BQKV01000053.1"/>
</dbReference>
<dbReference type="Proteomes" id="UP001055185">
    <property type="component" value="Unassembled WGS sequence"/>
</dbReference>
<dbReference type="AlphaFoldDB" id="A0AA37IZU5"/>
<keyword evidence="2" id="KW-1185">Reference proteome</keyword>
<organism evidence="1 2">
    <name type="scientific">Faecalibacterium gallinarum</name>
    <dbReference type="NCBI Taxonomy" id="2903556"/>
    <lineage>
        <taxon>Bacteria</taxon>
        <taxon>Bacillati</taxon>
        <taxon>Bacillota</taxon>
        <taxon>Clostridia</taxon>
        <taxon>Eubacteriales</taxon>
        <taxon>Oscillospiraceae</taxon>
        <taxon>Faecalibacterium</taxon>
    </lineage>
</organism>